<sequence length="130" mass="14812">MRSVLLSCLVVLCGVYAIRCATINFQAWRTSQVYKNFDLQCTYTLVQKSEFFSSLSIIVNNTIFYTYNNQTVRNPTFYKIKGIDSIVKKSPGYIAINNANKTTSGLYRCQVNYSSGRSIVSQQYNITIPK</sequence>
<dbReference type="AlphaFoldDB" id="A0A7R9LF04"/>
<feature type="chain" id="PRO_5036403491" description="Ig-like domain-containing protein" evidence="1">
    <location>
        <begin position="21"/>
        <end position="130"/>
    </location>
</feature>
<evidence type="ECO:0008006" key="4">
    <source>
        <dbReference type="Google" id="ProtNLM"/>
    </source>
</evidence>
<proteinExistence type="predicted"/>
<keyword evidence="1" id="KW-0732">Signal</keyword>
<name>A0A7R9LF04_9ACAR</name>
<gene>
    <name evidence="2" type="ORF">ONB1V03_LOCUS2462</name>
</gene>
<feature type="signal peptide" evidence="1">
    <location>
        <begin position="1"/>
        <end position="20"/>
    </location>
</feature>
<protein>
    <recommendedName>
        <fullName evidence="4">Ig-like domain-containing protein</fullName>
    </recommendedName>
</protein>
<dbReference type="OrthoDB" id="6491963at2759"/>
<dbReference type="Gene3D" id="2.60.40.10">
    <property type="entry name" value="Immunoglobulins"/>
    <property type="match status" value="1"/>
</dbReference>
<evidence type="ECO:0000313" key="2">
    <source>
        <dbReference type="EMBL" id="CAD7640258.1"/>
    </source>
</evidence>
<reference evidence="2" key="1">
    <citation type="submission" date="2020-11" db="EMBL/GenBank/DDBJ databases">
        <authorList>
            <person name="Tran Van P."/>
        </authorList>
    </citation>
    <scope>NUCLEOTIDE SEQUENCE</scope>
</reference>
<dbReference type="Proteomes" id="UP000728032">
    <property type="component" value="Unassembled WGS sequence"/>
</dbReference>
<accession>A0A7R9LF04</accession>
<evidence type="ECO:0000256" key="1">
    <source>
        <dbReference type="SAM" id="SignalP"/>
    </source>
</evidence>
<dbReference type="EMBL" id="OC915398">
    <property type="protein sequence ID" value="CAD7640258.1"/>
    <property type="molecule type" value="Genomic_DNA"/>
</dbReference>
<dbReference type="InterPro" id="IPR013783">
    <property type="entry name" value="Ig-like_fold"/>
</dbReference>
<keyword evidence="3" id="KW-1185">Reference proteome</keyword>
<evidence type="ECO:0000313" key="3">
    <source>
        <dbReference type="Proteomes" id="UP000728032"/>
    </source>
</evidence>
<organism evidence="2">
    <name type="scientific">Oppiella nova</name>
    <dbReference type="NCBI Taxonomy" id="334625"/>
    <lineage>
        <taxon>Eukaryota</taxon>
        <taxon>Metazoa</taxon>
        <taxon>Ecdysozoa</taxon>
        <taxon>Arthropoda</taxon>
        <taxon>Chelicerata</taxon>
        <taxon>Arachnida</taxon>
        <taxon>Acari</taxon>
        <taxon>Acariformes</taxon>
        <taxon>Sarcoptiformes</taxon>
        <taxon>Oribatida</taxon>
        <taxon>Brachypylina</taxon>
        <taxon>Oppioidea</taxon>
        <taxon>Oppiidae</taxon>
        <taxon>Oppiella</taxon>
    </lineage>
</organism>
<dbReference type="EMBL" id="CAJPVJ010000573">
    <property type="protein sequence ID" value="CAG2162874.1"/>
    <property type="molecule type" value="Genomic_DNA"/>
</dbReference>